<keyword evidence="3" id="KW-1185">Reference proteome</keyword>
<dbReference type="Gene3D" id="2.120.10.30">
    <property type="entry name" value="TolB, C-terminal domain"/>
    <property type="match status" value="1"/>
</dbReference>
<dbReference type="EMBL" id="QOWE01000026">
    <property type="protein sequence ID" value="RCR66533.1"/>
    <property type="molecule type" value="Genomic_DNA"/>
</dbReference>
<gene>
    <name evidence="2" type="ORF">DUE52_26020</name>
</gene>
<dbReference type="NCBIfam" id="TIGR02604">
    <property type="entry name" value="Piru_Ver_Nterm"/>
    <property type="match status" value="1"/>
</dbReference>
<dbReference type="InterPro" id="IPR016024">
    <property type="entry name" value="ARM-type_fold"/>
</dbReference>
<dbReference type="PANTHER" id="PTHR33546">
    <property type="entry name" value="LARGE, MULTIFUNCTIONAL SECRETED PROTEIN-RELATED"/>
    <property type="match status" value="1"/>
</dbReference>
<dbReference type="InterPro" id="IPR013428">
    <property type="entry name" value="Membrane-bound_put_N"/>
</dbReference>
<name>A0A368JJ09_9BACT</name>
<dbReference type="Gene3D" id="1.25.10.10">
    <property type="entry name" value="Leucine-rich Repeat Variant"/>
    <property type="match status" value="1"/>
</dbReference>
<dbReference type="SUPFAM" id="SSF50952">
    <property type="entry name" value="Soluble quinoprotein glucose dehydrogenase"/>
    <property type="match status" value="1"/>
</dbReference>
<dbReference type="InterPro" id="IPR011989">
    <property type="entry name" value="ARM-like"/>
</dbReference>
<evidence type="ECO:0000313" key="2">
    <source>
        <dbReference type="EMBL" id="RCR66533.1"/>
    </source>
</evidence>
<dbReference type="Pfam" id="PF23500">
    <property type="entry name" value="DUF7133"/>
    <property type="match status" value="1"/>
</dbReference>
<sequence>MNEFRPNRLLSIACLLSIVLCLSCSKKRYADPLSPEEALQSFQLREGFKIETVAAEPLIADPVDLVFDEQGVAYVVEMGDYPGKPETGKGKGKIRMLADTNNDGRMDRSVIFADSIADATSVLPWEGGLIVAAAPDILFLKDTNGDFRADTREVLFTGFFANNSEAQITSLRYGIDNWIYANNNGQEGQIRFNRKPDAPLLTVNGGDFRFRLDRGLFEVESGSGQFGLAIDDWGHRFFTQNTIHIQQAPIAGRYLRRNPHLPSPKSSLNISDHDLVMFQQTPPPYWRKERTERRQKQYAEAKLDRKEYAEDHFTGSSGGMFYDGDAFPADYYGSVFTGDVAGNLIHRDVLTPLADSPVFVAKRAEGETDREFLASTDPWFRPDNLTTGPDGALYVVDFYRQHIETPVSIPEDLKEDMDFLNGNDKGRIYRILPTTAKNRPAASPNLRNRKPAELVDVLAHPNRWWRLQAQRLLLERRDLSVIPKLRTLLTQHQDPRVRLHALYTLEGLNALSRDLVRQALQDAHPGVREHGLMLAERYPDLLPQLLKMTGDSSVQVSLQACLSAGQFTNPAVVAALAQVVQKHSENGWFRTAVLSSPAGSSPELLSTLLNQKAFFSDTTAGKMAFLADFAHVVGRRNQPAEVTRFLGFLNSPIQRKESWQVAGLTGLAEGLTKAEAKTGGNADVTLALQSLENTARTEDVKKAIRAVREALAKPPSI</sequence>
<dbReference type="InterPro" id="IPR011042">
    <property type="entry name" value="6-blade_b-propeller_TolB-like"/>
</dbReference>
<dbReference type="SUPFAM" id="SSF48371">
    <property type="entry name" value="ARM repeat"/>
    <property type="match status" value="1"/>
</dbReference>
<feature type="domain" description="DUF7133" evidence="1">
    <location>
        <begin position="34"/>
        <end position="433"/>
    </location>
</feature>
<dbReference type="RefSeq" id="WP_114409012.1">
    <property type="nucleotide sequence ID" value="NZ_QOWE01000026.1"/>
</dbReference>
<dbReference type="Proteomes" id="UP000253383">
    <property type="component" value="Unassembled WGS sequence"/>
</dbReference>
<reference evidence="2 3" key="1">
    <citation type="submission" date="2018-07" db="EMBL/GenBank/DDBJ databases">
        <title>Genome analysis of Larkinella rosea.</title>
        <authorList>
            <person name="Zhou Z."/>
            <person name="Wang G."/>
        </authorList>
    </citation>
    <scope>NUCLEOTIDE SEQUENCE [LARGE SCALE GENOMIC DNA]</scope>
    <source>
        <strain evidence="3">zzj9</strain>
    </source>
</reference>
<dbReference type="InterPro" id="IPR055557">
    <property type="entry name" value="DUF7133"/>
</dbReference>
<organism evidence="2 3">
    <name type="scientific">Larkinella punicea</name>
    <dbReference type="NCBI Taxonomy" id="2315727"/>
    <lineage>
        <taxon>Bacteria</taxon>
        <taxon>Pseudomonadati</taxon>
        <taxon>Bacteroidota</taxon>
        <taxon>Cytophagia</taxon>
        <taxon>Cytophagales</taxon>
        <taxon>Spirosomataceae</taxon>
        <taxon>Larkinella</taxon>
    </lineage>
</organism>
<dbReference type="PANTHER" id="PTHR33546:SF1">
    <property type="entry name" value="LARGE, MULTIFUNCTIONAL SECRETED PROTEIN"/>
    <property type="match status" value="1"/>
</dbReference>
<comment type="caution">
    <text evidence="2">The sequence shown here is derived from an EMBL/GenBank/DDBJ whole genome shotgun (WGS) entry which is preliminary data.</text>
</comment>
<proteinExistence type="predicted"/>
<dbReference type="InterPro" id="IPR011041">
    <property type="entry name" value="Quinoprot_gluc/sorb_DH_b-prop"/>
</dbReference>
<accession>A0A368JJ09</accession>
<dbReference type="AlphaFoldDB" id="A0A368JJ09"/>
<protein>
    <submittedName>
        <fullName evidence="2">Dehydrogenase</fullName>
    </submittedName>
</protein>
<evidence type="ECO:0000313" key="3">
    <source>
        <dbReference type="Proteomes" id="UP000253383"/>
    </source>
</evidence>
<dbReference type="OrthoDB" id="9808161at2"/>
<evidence type="ECO:0000259" key="1">
    <source>
        <dbReference type="Pfam" id="PF23500"/>
    </source>
</evidence>